<reference evidence="1 2" key="1">
    <citation type="submission" date="2019-08" db="EMBL/GenBank/DDBJ databases">
        <title>Bacillus genomes from the desert of Cuatro Cienegas, Coahuila.</title>
        <authorList>
            <person name="Olmedo-Alvarez G."/>
        </authorList>
    </citation>
    <scope>NUCLEOTIDE SEQUENCE [LARGE SCALE GENOMIC DNA]</scope>
    <source>
        <strain evidence="1 2">CH128b_4D</strain>
    </source>
</reference>
<proteinExistence type="predicted"/>
<evidence type="ECO:0000313" key="2">
    <source>
        <dbReference type="Proteomes" id="UP000325182"/>
    </source>
</evidence>
<sequence length="188" mass="21851">MYWIVALFDEETEKKIKQIWKELSEESLSFYGEEIKNGRPHVTLASYEDIDKKKFIRKMNDLYSNKKEIEICFNTLGSFLNYGTLFFSPTVTKELMDLHASHYEFFKANNDKANSLYMPDKWIPHCTLANKLPEEELAAAFQYCLKRNESLTGKITAIGLIELAEKQGEQMEAPIIHKVSLKERPSLV</sequence>
<dbReference type="AlphaFoldDB" id="A0A5D4MKB9"/>
<protein>
    <submittedName>
        <fullName evidence="1">2'-5' RNA ligase family protein</fullName>
    </submittedName>
</protein>
<dbReference type="RefSeq" id="WP_148952767.1">
    <property type="nucleotide sequence ID" value="NZ_VTEG01000001.1"/>
</dbReference>
<dbReference type="SUPFAM" id="SSF55144">
    <property type="entry name" value="LigT-like"/>
    <property type="match status" value="1"/>
</dbReference>
<gene>
    <name evidence="1" type="ORF">FZC84_01940</name>
</gene>
<organism evidence="1 2">
    <name type="scientific">Rossellomorea vietnamensis</name>
    <dbReference type="NCBI Taxonomy" id="218284"/>
    <lineage>
        <taxon>Bacteria</taxon>
        <taxon>Bacillati</taxon>
        <taxon>Bacillota</taxon>
        <taxon>Bacilli</taxon>
        <taxon>Bacillales</taxon>
        <taxon>Bacillaceae</taxon>
        <taxon>Rossellomorea</taxon>
    </lineage>
</organism>
<keyword evidence="1" id="KW-0436">Ligase</keyword>
<dbReference type="EMBL" id="VTEG01000001">
    <property type="protein sequence ID" value="TYS01436.1"/>
    <property type="molecule type" value="Genomic_DNA"/>
</dbReference>
<dbReference type="PANTHER" id="PTHR36039:SF2">
    <property type="entry name" value="RNA LIGASE_CYCLIC NUCLEOTIDE PHOSPHODIESTERASE FAMILY PROTEIN"/>
    <property type="match status" value="1"/>
</dbReference>
<evidence type="ECO:0000313" key="1">
    <source>
        <dbReference type="EMBL" id="TYS01436.1"/>
    </source>
</evidence>
<dbReference type="GO" id="GO:0016874">
    <property type="term" value="F:ligase activity"/>
    <property type="evidence" value="ECO:0007669"/>
    <property type="project" value="UniProtKB-KW"/>
</dbReference>
<comment type="caution">
    <text evidence="1">The sequence shown here is derived from an EMBL/GenBank/DDBJ whole genome shotgun (WGS) entry which is preliminary data.</text>
</comment>
<name>A0A5D4MKB9_9BACI</name>
<dbReference type="Pfam" id="PF13563">
    <property type="entry name" value="2_5_RNA_ligase2"/>
    <property type="match status" value="1"/>
</dbReference>
<dbReference type="Gene3D" id="3.90.1140.10">
    <property type="entry name" value="Cyclic phosphodiesterase"/>
    <property type="match status" value="1"/>
</dbReference>
<dbReference type="InterPro" id="IPR009097">
    <property type="entry name" value="Cyclic_Pdiesterase"/>
</dbReference>
<dbReference type="Proteomes" id="UP000325182">
    <property type="component" value="Unassembled WGS sequence"/>
</dbReference>
<accession>A0A5D4MKB9</accession>
<dbReference type="PANTHER" id="PTHR36039">
    <property type="match status" value="1"/>
</dbReference>